<evidence type="ECO:0000256" key="8">
    <source>
        <dbReference type="ARBA" id="ARBA00023242"/>
    </source>
</evidence>
<dbReference type="EMBL" id="KV454426">
    <property type="protein sequence ID" value="ODQ82284.1"/>
    <property type="molecule type" value="Genomic_DNA"/>
</dbReference>
<dbReference type="GO" id="GO:0006334">
    <property type="term" value="P:nucleosome assembly"/>
    <property type="evidence" value="ECO:0007669"/>
    <property type="project" value="TreeGrafter"/>
</dbReference>
<dbReference type="GO" id="GO:0006281">
    <property type="term" value="P:DNA repair"/>
    <property type="evidence" value="ECO:0007669"/>
    <property type="project" value="UniProtKB-KW"/>
</dbReference>
<keyword evidence="6" id="KW-0156">Chromatin regulator</keyword>
<evidence type="ECO:0000256" key="4">
    <source>
        <dbReference type="ARBA" id="ARBA00022737"/>
    </source>
</evidence>
<evidence type="ECO:0000256" key="5">
    <source>
        <dbReference type="ARBA" id="ARBA00022763"/>
    </source>
</evidence>
<evidence type="ECO:0000256" key="1">
    <source>
        <dbReference type="ARBA" id="ARBA00004123"/>
    </source>
</evidence>
<dbReference type="GO" id="GO:0005634">
    <property type="term" value="C:nucleus"/>
    <property type="evidence" value="ECO:0007669"/>
    <property type="project" value="UniProtKB-SubCell"/>
</dbReference>
<keyword evidence="4" id="KW-0677">Repeat</keyword>
<reference evidence="13" key="1">
    <citation type="submission" date="2016-05" db="EMBL/GenBank/DDBJ databases">
        <title>Comparative genomics of biotechnologically important yeasts.</title>
        <authorList>
            <consortium name="DOE Joint Genome Institute"/>
            <person name="Riley R."/>
            <person name="Haridas S."/>
            <person name="Wolfe K.H."/>
            <person name="Lopes M.R."/>
            <person name="Hittinger C.T."/>
            <person name="Goker M."/>
            <person name="Salamov A."/>
            <person name="Wisecaver J."/>
            <person name="Long T.M."/>
            <person name="Aerts A.L."/>
            <person name="Barry K."/>
            <person name="Choi C."/>
            <person name="Clum A."/>
            <person name="Coughlan A.Y."/>
            <person name="Deshpande S."/>
            <person name="Douglass A.P."/>
            <person name="Hanson S.J."/>
            <person name="Klenk H.-P."/>
            <person name="Labutti K."/>
            <person name="Lapidus A."/>
            <person name="Lindquist E."/>
            <person name="Lipzen A."/>
            <person name="Meier-Kolthoff J.P."/>
            <person name="Ohm R.A."/>
            <person name="Otillar R.P."/>
            <person name="Pangilinan J."/>
            <person name="Peng Y."/>
            <person name="Rokas A."/>
            <person name="Rosa C.A."/>
            <person name="Scheuner C."/>
            <person name="Sibirny A.A."/>
            <person name="Slot J.C."/>
            <person name="Stielow J.B."/>
            <person name="Sun H."/>
            <person name="Kurtzman C.P."/>
            <person name="Blackwell M."/>
            <person name="Grigoriev I.V."/>
            <person name="Jeffries T.W."/>
        </authorList>
    </citation>
    <scope>NUCLEOTIDE SEQUENCE [LARGE SCALE GENOMIC DNA]</scope>
    <source>
        <strain evidence="13">NRRL Y-12698</strain>
    </source>
</reference>
<dbReference type="PANTHER" id="PTHR15271">
    <property type="entry name" value="CHROMATIN ASSEMBLY FACTOR 1 SUBUNIT B"/>
    <property type="match status" value="1"/>
</dbReference>
<comment type="subcellular location">
    <subcellularLocation>
        <location evidence="1">Nucleus</location>
    </subcellularLocation>
</comment>
<dbReference type="PROSITE" id="PS50294">
    <property type="entry name" value="WD_REPEATS_REGION"/>
    <property type="match status" value="2"/>
</dbReference>
<evidence type="ECO:0000256" key="2">
    <source>
        <dbReference type="ARBA" id="ARBA00007306"/>
    </source>
</evidence>
<feature type="domain" description="CAF1B/HIR1 beta-propeller" evidence="11">
    <location>
        <begin position="1"/>
        <end position="209"/>
    </location>
</feature>
<comment type="similarity">
    <text evidence="2">Belongs to the WD repeat HIR1 family.</text>
</comment>
<dbReference type="SUPFAM" id="SSF50978">
    <property type="entry name" value="WD40 repeat-like"/>
    <property type="match status" value="1"/>
</dbReference>
<feature type="compositionally biased region" description="Polar residues" evidence="10">
    <location>
        <begin position="490"/>
        <end position="501"/>
    </location>
</feature>
<evidence type="ECO:0000256" key="6">
    <source>
        <dbReference type="ARBA" id="ARBA00022853"/>
    </source>
</evidence>
<evidence type="ECO:0000256" key="9">
    <source>
        <dbReference type="PROSITE-ProRule" id="PRU00221"/>
    </source>
</evidence>
<gene>
    <name evidence="12" type="ORF">BABINDRAFT_158909</name>
</gene>
<dbReference type="PANTHER" id="PTHR15271:SF4">
    <property type="entry name" value="CHROMATIN ASSEMBLY FACTOR 1 SUBUNIT B"/>
    <property type="match status" value="1"/>
</dbReference>
<dbReference type="OrthoDB" id="71227at2759"/>
<accession>A0A1E3QXL2</accession>
<evidence type="ECO:0000256" key="7">
    <source>
        <dbReference type="ARBA" id="ARBA00023204"/>
    </source>
</evidence>
<feature type="domain" description="CAF1B/HIR1 beta-propeller" evidence="11">
    <location>
        <begin position="280"/>
        <end position="474"/>
    </location>
</feature>
<keyword evidence="5" id="KW-0227">DNA damage</keyword>
<keyword evidence="7" id="KW-0234">DNA repair</keyword>
<feature type="compositionally biased region" description="Low complexity" evidence="10">
    <location>
        <begin position="561"/>
        <end position="576"/>
    </location>
</feature>
<dbReference type="InterPro" id="IPR015943">
    <property type="entry name" value="WD40/YVTN_repeat-like_dom_sf"/>
</dbReference>
<evidence type="ECO:0000259" key="11">
    <source>
        <dbReference type="Pfam" id="PF24105"/>
    </source>
</evidence>
<feature type="compositionally biased region" description="Polar residues" evidence="10">
    <location>
        <begin position="588"/>
        <end position="601"/>
    </location>
</feature>
<dbReference type="InterPro" id="IPR036322">
    <property type="entry name" value="WD40_repeat_dom_sf"/>
</dbReference>
<feature type="region of interest" description="Disordered" evidence="10">
    <location>
        <begin position="545"/>
        <end position="633"/>
    </location>
</feature>
<evidence type="ECO:0000256" key="10">
    <source>
        <dbReference type="SAM" id="MobiDB-lite"/>
    </source>
</evidence>
<evidence type="ECO:0000256" key="3">
    <source>
        <dbReference type="ARBA" id="ARBA00022574"/>
    </source>
</evidence>
<dbReference type="AlphaFoldDB" id="A0A1E3QXL2"/>
<feature type="repeat" description="WD" evidence="9">
    <location>
        <begin position="66"/>
        <end position="97"/>
    </location>
</feature>
<evidence type="ECO:0000313" key="12">
    <source>
        <dbReference type="EMBL" id="ODQ82284.1"/>
    </source>
</evidence>
<dbReference type="GO" id="GO:0033186">
    <property type="term" value="C:CAF-1 complex"/>
    <property type="evidence" value="ECO:0007669"/>
    <property type="project" value="TreeGrafter"/>
</dbReference>
<dbReference type="Gene3D" id="2.130.10.10">
    <property type="entry name" value="YVTN repeat-like/Quinoprotein amine dehydrogenase"/>
    <property type="match status" value="3"/>
</dbReference>
<keyword evidence="8" id="KW-0539">Nucleus</keyword>
<dbReference type="InterPro" id="IPR001680">
    <property type="entry name" value="WD40_rpt"/>
</dbReference>
<feature type="repeat" description="WD" evidence="9">
    <location>
        <begin position="166"/>
        <end position="207"/>
    </location>
</feature>
<dbReference type="GO" id="GO:0006335">
    <property type="term" value="P:DNA replication-dependent chromatin assembly"/>
    <property type="evidence" value="ECO:0007669"/>
    <property type="project" value="InterPro"/>
</dbReference>
<organism evidence="12 13">
    <name type="scientific">Babjeviella inositovora NRRL Y-12698</name>
    <dbReference type="NCBI Taxonomy" id="984486"/>
    <lineage>
        <taxon>Eukaryota</taxon>
        <taxon>Fungi</taxon>
        <taxon>Dikarya</taxon>
        <taxon>Ascomycota</taxon>
        <taxon>Saccharomycotina</taxon>
        <taxon>Pichiomycetes</taxon>
        <taxon>Serinales incertae sedis</taxon>
        <taxon>Babjeviella</taxon>
    </lineage>
</organism>
<dbReference type="SMART" id="SM00320">
    <property type="entry name" value="WD40"/>
    <property type="match status" value="5"/>
</dbReference>
<dbReference type="InterPro" id="IPR045145">
    <property type="entry name" value="PTHR15271"/>
</dbReference>
<evidence type="ECO:0000313" key="13">
    <source>
        <dbReference type="Proteomes" id="UP000094336"/>
    </source>
</evidence>
<dbReference type="GeneID" id="30145201"/>
<dbReference type="RefSeq" id="XP_018987612.1">
    <property type="nucleotide sequence ID" value="XM_019127348.1"/>
</dbReference>
<dbReference type="PROSITE" id="PS50082">
    <property type="entry name" value="WD_REPEATS_2"/>
    <property type="match status" value="4"/>
</dbReference>
<dbReference type="Proteomes" id="UP000094336">
    <property type="component" value="Unassembled WGS sequence"/>
</dbReference>
<name>A0A1E3QXL2_9ASCO</name>
<keyword evidence="13" id="KW-1185">Reference proteome</keyword>
<feature type="region of interest" description="Disordered" evidence="10">
    <location>
        <begin position="490"/>
        <end position="509"/>
    </location>
</feature>
<feature type="repeat" description="WD" evidence="9">
    <location>
        <begin position="124"/>
        <end position="165"/>
    </location>
</feature>
<dbReference type="Pfam" id="PF24105">
    <property type="entry name" value="Beta-prop_CAF1B_HIR1"/>
    <property type="match status" value="2"/>
</dbReference>
<keyword evidence="3 9" id="KW-0853">WD repeat</keyword>
<proteinExistence type="inferred from homology"/>
<dbReference type="InterPro" id="IPR055410">
    <property type="entry name" value="Beta-prop_CAF1B_HIR1"/>
</dbReference>
<sequence length="633" mass="69743">MNASTITVHWHDENQPVYSLNFQPNARGERAERLVTGGGDNNVRMWRPVYSAAGNKIVSVEYLCTLPKHTQAVNVVRFDPKGETLASAGDDGTVLLWTRADAIVREFGSEDDDAQESWVVRHALRSPQSEIYDLAWSPDGQYVLTGSMDNVTRIYNAATGQQVSQLAEHSHYVQGVTWDPRNEYIATQSADRSVHVYALKHTNGVLTVAPTTFYKSSRAEMPTARLSQLLPTPAPTPVVPTSMLPPTHKRKLSGSFAPRASSQLRAVSPLPAVRAMEPMRNSLLYHSETLQSFFRRLVFSPDGSLLLTPSGIFKTKKEADSDDKGKEEEETPKYEETNTVYIYTRAGLNKPPVAHLPGMKKPALAVSFSPVIYKLRAHPAATVHVQVDAADASTTAHGATPDTRPMFDLPYRMVFAVITQDLVIVYDTQQRQPLGLVTNLHYSTFTDVSWNSKGDTIMISSTDGFCSAVVFEPETMGEVLYLHGSDAIQAHSSEPQAQPKAQSKDRGRAREKINVVDILEQAGKRHEAELNHTIEMIDVVTNLSVNSESSKTPETSKSETSEQSENSENYESSSASDMASTGFDKSSAAINVSKSATSESVEVSDVGEAQDHRERVKPDKKKKRRIAPTLLPQ</sequence>
<protein>
    <recommendedName>
        <fullName evidence="11">CAF1B/HIR1 beta-propeller domain-containing protein</fullName>
    </recommendedName>
</protein>
<dbReference type="STRING" id="984486.A0A1E3QXL2"/>
<feature type="repeat" description="WD" evidence="9">
    <location>
        <begin position="10"/>
        <end position="46"/>
    </location>
</feature>